<dbReference type="GO" id="GO:0004674">
    <property type="term" value="F:protein serine/threonine kinase activity"/>
    <property type="evidence" value="ECO:0007669"/>
    <property type="project" value="UniProtKB-KW"/>
</dbReference>
<dbReference type="PANTHER" id="PTHR43289">
    <property type="entry name" value="MITOGEN-ACTIVATED PROTEIN KINASE KINASE KINASE 20-RELATED"/>
    <property type="match status" value="1"/>
</dbReference>
<name>A0AAJ1SZZ1_9MICC</name>
<evidence type="ECO:0000259" key="8">
    <source>
        <dbReference type="PROSITE" id="PS50965"/>
    </source>
</evidence>
<dbReference type="PANTHER" id="PTHR43289:SF6">
    <property type="entry name" value="SERINE_THREONINE-PROTEIN KINASE NEKL-3"/>
    <property type="match status" value="1"/>
</dbReference>
<dbReference type="InterPro" id="IPR011528">
    <property type="entry name" value="NERD"/>
</dbReference>
<dbReference type="InterPro" id="IPR000719">
    <property type="entry name" value="Prot_kinase_dom"/>
</dbReference>
<dbReference type="Gene3D" id="1.10.510.10">
    <property type="entry name" value="Transferase(Phosphotransferase) domain 1"/>
    <property type="match status" value="2"/>
</dbReference>
<feature type="domain" description="NERD" evidence="8">
    <location>
        <begin position="12"/>
        <end position="126"/>
    </location>
</feature>
<sequence>MEQDRWIEVSDSQFPHEVEGLAYLKNKIPAQSPYRVWSNFEFRDGRGGWHEVDALLLGRGGLHLLELKYYSGRLTGNDTQWLRDGRRAEPSPLLLARRKAQYLASKLKDALADWAREKGIGFDEVRGLVPFVNQAVFLHHPRFVSELPASSALGLYGLDDAEAVSHLPGISDLIGQEPRANAAIGQNQEAILVDLMARIGLVQRREREAGSWIIADGALDEGPGWQDWSGYHKVSKQETVRIRFQVTPPGTAQSVASRNYKIAEHEFRLMSRLSHDGLLRPRDLVDSELGVGLVYDYSDGMQRLDLWLAGQPNGLPLDQRLSIIRQLAEALDYAHRNQVVHRGLSPKAVWVKTVHGQPKVLIGDWQSAGLASGEVLTGHAADGVTSLLDRRPDPNQADAWLTEAFEAPEGRWQPESADRIRVDVFSLGALAYFILASQRPADSSLVLAERLRNQLGLDLSLELPSISPSIREAVLGATRPAPGERFDGVGKFLDALFDSSSPSALASEDVDAVEAAPGTVLADGRFTVVRRLGRGSTAVGLLVKDADDDGAQRVLKVAVDAKAAQRLHEEAAVLRALSGPRLVKIIDGPLSLGDRSALLLESAGEQTLSELLRERKRLSLDLLERLGRDILEALVQLDKDGVDHRDIKPGNLGVRTERSGKHLVLFDFSLSRAAASDIAAGTPPYLDPFLGGVRTRFDSAAERYAAAVVLFEMATGHTPFYGDPLANPASVPDEATIEAHDFDRAVAPRLVSFFRAALARDARRRYDTATEMLENWRAAFPTDATTAPENSDELAAVATPATPLEQSGLSARALSALEPLGVATVGELTAVDPIRLNALRGVALATRREASARAGLWREKFGEKKQGNQGTAPLPSVLALAEQLIEAAGTRKAVQSRAAAGLILGTYGDVDAFATQAQLGANLPNPVTSAGANQLVGKLQTSWAEEPRVLGYLRHLTSVVNQRLGALGGTATVDELAAEVLSQTTVESERTGENERIARGLLRIVIDRQRALKRADVNDEPLELRRREGSALLIASEAPLLDVAERLGREGDALLSESTAQPALVPAERVQLRLSAILDAAGIEDPLLRDRVRLARLAAGLSRHAAASGSGELHHRDLSQVEALGLALRGVAGPQRLSPREIVDRVRVRFPAVQGLPTSGRLAELLREAGLDLVHDPDSGTYGAPTIVEPTQSSSSRLGTGTHVGSLVSGDSTPQQRLNESITLRSFLALGARADRCDALADRLAAEFNAQRIDVTALLLDELKSLSLREGFPSWEALVRADAQPENDRASRGVAAAVKLAVPVVEAAIAQATADVPEQEPRPVLIVEASPLVRYGHADLIRRWSDLATPRGQAVWVILPQVGANQGPLLDGVSVQTSPNQYLRVETAWIDAQTDLIPAAVEGATA</sequence>
<evidence type="ECO:0000256" key="1">
    <source>
        <dbReference type="ARBA" id="ARBA00012513"/>
    </source>
</evidence>
<protein>
    <recommendedName>
        <fullName evidence="1">non-specific serine/threonine protein kinase</fullName>
        <ecNumber evidence="1">2.7.11.1</ecNumber>
    </recommendedName>
</protein>
<dbReference type="SUPFAM" id="SSF56112">
    <property type="entry name" value="Protein kinase-like (PK-like)"/>
    <property type="match status" value="2"/>
</dbReference>
<dbReference type="NCBIfam" id="NF033442">
    <property type="entry name" value="BREX_PglW"/>
    <property type="match status" value="1"/>
</dbReference>
<dbReference type="Gene3D" id="3.30.200.20">
    <property type="entry name" value="Phosphorylase Kinase, domain 1"/>
    <property type="match status" value="1"/>
</dbReference>
<dbReference type="GO" id="GO:0005524">
    <property type="term" value="F:ATP binding"/>
    <property type="evidence" value="ECO:0007669"/>
    <property type="project" value="UniProtKB-KW"/>
</dbReference>
<keyword evidence="3" id="KW-0808">Transferase</keyword>
<dbReference type="PROSITE" id="PS50011">
    <property type="entry name" value="PROTEIN_KINASE_DOM"/>
    <property type="match status" value="2"/>
</dbReference>
<comment type="caution">
    <text evidence="9">The sequence shown here is derived from an EMBL/GenBank/DDBJ whole genome shotgun (WGS) entry which is preliminary data.</text>
</comment>
<feature type="domain" description="Protein kinase" evidence="7">
    <location>
        <begin position="213"/>
        <end position="497"/>
    </location>
</feature>
<evidence type="ECO:0000259" key="7">
    <source>
        <dbReference type="PROSITE" id="PS50011"/>
    </source>
</evidence>
<keyword evidence="4" id="KW-0547">Nucleotide-binding</keyword>
<dbReference type="EC" id="2.7.11.1" evidence="1"/>
<keyword evidence="6" id="KW-0067">ATP-binding</keyword>
<evidence type="ECO:0000313" key="9">
    <source>
        <dbReference type="EMBL" id="MDQ0147303.1"/>
    </source>
</evidence>
<proteinExistence type="predicted"/>
<reference evidence="9 10" key="1">
    <citation type="submission" date="2023-07" db="EMBL/GenBank/DDBJ databases">
        <title>Sorghum-associated microbial communities from plants grown in Nebraska, USA.</title>
        <authorList>
            <person name="Schachtman D."/>
        </authorList>
    </citation>
    <scope>NUCLEOTIDE SEQUENCE [LARGE SCALE GENOMIC DNA]</scope>
    <source>
        <strain evidence="9 10">DS1001</strain>
    </source>
</reference>
<gene>
    <name evidence="9" type="ORF">J2T23_003213</name>
</gene>
<evidence type="ECO:0000256" key="2">
    <source>
        <dbReference type="ARBA" id="ARBA00022527"/>
    </source>
</evidence>
<dbReference type="Pfam" id="PF00069">
    <property type="entry name" value="Pkinase"/>
    <property type="match status" value="2"/>
</dbReference>
<dbReference type="InterPro" id="IPR011009">
    <property type="entry name" value="Kinase-like_dom_sf"/>
</dbReference>
<dbReference type="Proteomes" id="UP001239267">
    <property type="component" value="Unassembled WGS sequence"/>
</dbReference>
<dbReference type="SMART" id="SM00220">
    <property type="entry name" value="S_TKc"/>
    <property type="match status" value="1"/>
</dbReference>
<evidence type="ECO:0000256" key="4">
    <source>
        <dbReference type="ARBA" id="ARBA00022741"/>
    </source>
</evidence>
<organism evidence="9 10">
    <name type="scientific">Pseudarthrobacter niigatensis</name>
    <dbReference type="NCBI Taxonomy" id="369935"/>
    <lineage>
        <taxon>Bacteria</taxon>
        <taxon>Bacillati</taxon>
        <taxon>Actinomycetota</taxon>
        <taxon>Actinomycetes</taxon>
        <taxon>Micrococcales</taxon>
        <taxon>Micrococcaceae</taxon>
        <taxon>Pseudarthrobacter</taxon>
    </lineage>
</organism>
<evidence type="ECO:0000313" key="10">
    <source>
        <dbReference type="Proteomes" id="UP001239267"/>
    </source>
</evidence>
<dbReference type="Pfam" id="PF08378">
    <property type="entry name" value="NERD"/>
    <property type="match status" value="1"/>
</dbReference>
<evidence type="ECO:0000256" key="6">
    <source>
        <dbReference type="ARBA" id="ARBA00022840"/>
    </source>
</evidence>
<keyword evidence="10" id="KW-1185">Reference proteome</keyword>
<evidence type="ECO:0000256" key="3">
    <source>
        <dbReference type="ARBA" id="ARBA00022679"/>
    </source>
</evidence>
<dbReference type="InterPro" id="IPR049832">
    <property type="entry name" value="BREX_PglW"/>
</dbReference>
<evidence type="ECO:0000256" key="5">
    <source>
        <dbReference type="ARBA" id="ARBA00022777"/>
    </source>
</evidence>
<dbReference type="EMBL" id="JAUSTB010000012">
    <property type="protein sequence ID" value="MDQ0147303.1"/>
    <property type="molecule type" value="Genomic_DNA"/>
</dbReference>
<dbReference type="RefSeq" id="WP_307361505.1">
    <property type="nucleotide sequence ID" value="NZ_JAUSTB010000012.1"/>
</dbReference>
<keyword evidence="5 9" id="KW-0418">Kinase</keyword>
<accession>A0AAJ1SZZ1</accession>
<dbReference type="PROSITE" id="PS50965">
    <property type="entry name" value="NERD"/>
    <property type="match status" value="1"/>
</dbReference>
<feature type="domain" description="Protein kinase" evidence="7">
    <location>
        <begin position="526"/>
        <end position="777"/>
    </location>
</feature>
<keyword evidence="2 9" id="KW-0723">Serine/threonine-protein kinase</keyword>